<evidence type="ECO:0000259" key="2">
    <source>
        <dbReference type="Pfam" id="PF09587"/>
    </source>
</evidence>
<dbReference type="PANTHER" id="PTHR33393">
    <property type="entry name" value="POLYGLUTAMINE SYNTHESIS ACCESSORY PROTEIN RV0574C-RELATED"/>
    <property type="match status" value="1"/>
</dbReference>
<dbReference type="EMBL" id="DYZF01000264">
    <property type="protein sequence ID" value="HJE52362.1"/>
    <property type="molecule type" value="Genomic_DNA"/>
</dbReference>
<gene>
    <name evidence="3" type="ORF">K8V15_10400</name>
</gene>
<protein>
    <submittedName>
        <fullName evidence="3">CapA family protein</fullName>
    </submittedName>
</protein>
<dbReference type="Proteomes" id="UP000712713">
    <property type="component" value="Unassembled WGS sequence"/>
</dbReference>
<proteinExistence type="inferred from homology"/>
<evidence type="ECO:0000313" key="3">
    <source>
        <dbReference type="EMBL" id="HJE52362.1"/>
    </source>
</evidence>
<accession>A0A921EQH2</accession>
<dbReference type="Gene3D" id="3.60.21.10">
    <property type="match status" value="1"/>
</dbReference>
<evidence type="ECO:0000256" key="1">
    <source>
        <dbReference type="ARBA" id="ARBA00005662"/>
    </source>
</evidence>
<sequence>DILDADKAIADAQKARAAGADIVTVHIHAGTEYSTKINSDQKAFADKVTASPDVDLVFGQHAHVVQPIDRVNDKWVVYGAGNLIASSGPSKPWTYDGYVAQITFTEGPDGKFTASAAEYAPTFITRHSKSSPARVFVIPDELSKGDSALAEQMRASAARTRKVVHSHGVEGLTERGA</sequence>
<dbReference type="InterPro" id="IPR029052">
    <property type="entry name" value="Metallo-depent_PP-like"/>
</dbReference>
<evidence type="ECO:0000313" key="4">
    <source>
        <dbReference type="Proteomes" id="UP000712713"/>
    </source>
</evidence>
<organism evidence="3 4">
    <name type="scientific">Tessaracoccus flavescens</name>
    <dbReference type="NCBI Taxonomy" id="399497"/>
    <lineage>
        <taxon>Bacteria</taxon>
        <taxon>Bacillati</taxon>
        <taxon>Actinomycetota</taxon>
        <taxon>Actinomycetes</taxon>
        <taxon>Propionibacteriales</taxon>
        <taxon>Propionibacteriaceae</taxon>
        <taxon>Tessaracoccus</taxon>
    </lineage>
</organism>
<comment type="similarity">
    <text evidence="1">Belongs to the CapA family.</text>
</comment>
<dbReference type="InterPro" id="IPR019079">
    <property type="entry name" value="Capsule_synth_CapA"/>
</dbReference>
<name>A0A921EQH2_9ACTN</name>
<feature type="domain" description="Capsule synthesis protein CapA" evidence="2">
    <location>
        <begin position="4"/>
        <end position="85"/>
    </location>
</feature>
<reference evidence="3" key="1">
    <citation type="journal article" date="2021" name="PeerJ">
        <title>Extensive microbial diversity within the chicken gut microbiome revealed by metagenomics and culture.</title>
        <authorList>
            <person name="Gilroy R."/>
            <person name="Ravi A."/>
            <person name="Getino M."/>
            <person name="Pursley I."/>
            <person name="Horton D.L."/>
            <person name="Alikhan N.F."/>
            <person name="Baker D."/>
            <person name="Gharbi K."/>
            <person name="Hall N."/>
            <person name="Watson M."/>
            <person name="Adriaenssens E.M."/>
            <person name="Foster-Nyarko E."/>
            <person name="Jarju S."/>
            <person name="Secka A."/>
            <person name="Antonio M."/>
            <person name="Oren A."/>
            <person name="Chaudhuri R.R."/>
            <person name="La Ragione R."/>
            <person name="Hildebrand F."/>
            <person name="Pallen M.J."/>
        </authorList>
    </citation>
    <scope>NUCLEOTIDE SEQUENCE</scope>
    <source>
        <strain evidence="3">ChiGjej3B3-7470</strain>
    </source>
</reference>
<dbReference type="AlphaFoldDB" id="A0A921EQH2"/>
<dbReference type="PANTHER" id="PTHR33393:SF13">
    <property type="entry name" value="PGA BIOSYNTHESIS PROTEIN CAPA"/>
    <property type="match status" value="1"/>
</dbReference>
<comment type="caution">
    <text evidence="3">The sequence shown here is derived from an EMBL/GenBank/DDBJ whole genome shotgun (WGS) entry which is preliminary data.</text>
</comment>
<feature type="non-terminal residue" evidence="3">
    <location>
        <position position="1"/>
    </location>
</feature>
<dbReference type="Pfam" id="PF09587">
    <property type="entry name" value="PGA_cap"/>
    <property type="match status" value="1"/>
</dbReference>
<reference evidence="3" key="2">
    <citation type="submission" date="2021-09" db="EMBL/GenBank/DDBJ databases">
        <authorList>
            <person name="Gilroy R."/>
        </authorList>
    </citation>
    <scope>NUCLEOTIDE SEQUENCE</scope>
    <source>
        <strain evidence="3">ChiGjej3B3-7470</strain>
    </source>
</reference>
<dbReference type="InterPro" id="IPR052169">
    <property type="entry name" value="CW_Biosynth-Accessory"/>
</dbReference>
<dbReference type="SUPFAM" id="SSF56300">
    <property type="entry name" value="Metallo-dependent phosphatases"/>
    <property type="match status" value="1"/>
</dbReference>